<feature type="coiled-coil region" evidence="1">
    <location>
        <begin position="42"/>
        <end position="101"/>
    </location>
</feature>
<dbReference type="AlphaFoldDB" id="G0NVF6"/>
<dbReference type="eggNOG" id="ENOG502TM1T">
    <property type="taxonomic scope" value="Eukaryota"/>
</dbReference>
<keyword evidence="3" id="KW-1185">Reference proteome</keyword>
<dbReference type="InterPro" id="IPR048609">
    <property type="entry name" value="Kbp-5"/>
</dbReference>
<name>G0NVF6_CAEBE</name>
<evidence type="ECO:0000313" key="2">
    <source>
        <dbReference type="EMBL" id="EGT38324.1"/>
    </source>
</evidence>
<dbReference type="FunCoup" id="G0NVF6">
    <property type="interactions" value="142"/>
</dbReference>
<sequence>MDPKENEAILDLYTQEISSRALKDAEKYLETSGRGNQKELLLAKVLAEEQKVENNRKMLENLKAENNELKIDLTKCDLKSLETMRAERDELQRKREAEKDDVSVSQKSIEMIQQLTRQIEKIRGAFSQKTTDFMED</sequence>
<dbReference type="EMBL" id="GL379956">
    <property type="protein sequence ID" value="EGT38324.1"/>
    <property type="molecule type" value="Genomic_DNA"/>
</dbReference>
<dbReference type="Proteomes" id="UP000008068">
    <property type="component" value="Unassembled WGS sequence"/>
</dbReference>
<dbReference type="OMA" id="EFDCANS"/>
<dbReference type="InParanoid" id="G0NVF6"/>
<accession>G0NVF6</accession>
<reference evidence="3" key="1">
    <citation type="submission" date="2011-07" db="EMBL/GenBank/DDBJ databases">
        <authorList>
            <consortium name="Caenorhabditis brenneri Sequencing and Analysis Consortium"/>
            <person name="Wilson R.K."/>
        </authorList>
    </citation>
    <scope>NUCLEOTIDE SEQUENCE [LARGE SCALE GENOMIC DNA]</scope>
    <source>
        <strain evidence="3">PB2801</strain>
    </source>
</reference>
<evidence type="ECO:0000256" key="1">
    <source>
        <dbReference type="SAM" id="Coils"/>
    </source>
</evidence>
<keyword evidence="1" id="KW-0175">Coiled coil</keyword>
<evidence type="ECO:0000313" key="3">
    <source>
        <dbReference type="Proteomes" id="UP000008068"/>
    </source>
</evidence>
<dbReference type="OrthoDB" id="5821789at2759"/>
<protein>
    <submittedName>
        <fullName evidence="2">Uncharacterized protein</fullName>
    </submittedName>
</protein>
<proteinExistence type="predicted"/>
<dbReference type="STRING" id="135651.G0NVF6"/>
<organism evidence="3">
    <name type="scientific">Caenorhabditis brenneri</name>
    <name type="common">Nematode worm</name>
    <dbReference type="NCBI Taxonomy" id="135651"/>
    <lineage>
        <taxon>Eukaryota</taxon>
        <taxon>Metazoa</taxon>
        <taxon>Ecdysozoa</taxon>
        <taxon>Nematoda</taxon>
        <taxon>Chromadorea</taxon>
        <taxon>Rhabditida</taxon>
        <taxon>Rhabditina</taxon>
        <taxon>Rhabditomorpha</taxon>
        <taxon>Rhabditoidea</taxon>
        <taxon>Rhabditidae</taxon>
        <taxon>Peloderinae</taxon>
        <taxon>Caenorhabditis</taxon>
    </lineage>
</organism>
<dbReference type="Pfam" id="PF20883">
    <property type="entry name" value="Kbp-5"/>
    <property type="match status" value="1"/>
</dbReference>
<dbReference type="HOGENOM" id="CLU_148881_0_0_1"/>
<gene>
    <name evidence="2" type="ORF">CAEBREN_19729</name>
</gene>